<dbReference type="Gene3D" id="3.60.15.10">
    <property type="entry name" value="Ribonuclease Z/Hydroxyacylglutathione hydrolase-like"/>
    <property type="match status" value="2"/>
</dbReference>
<evidence type="ECO:0000313" key="2">
    <source>
        <dbReference type="EMBL" id="QPK13245.1"/>
    </source>
</evidence>
<evidence type="ECO:0000256" key="1">
    <source>
        <dbReference type="SAM" id="MobiDB-lite"/>
    </source>
</evidence>
<gene>
    <name evidence="2" type="ORF">HER27_031855</name>
</gene>
<dbReference type="InterPro" id="IPR052159">
    <property type="entry name" value="Competence_DNA_uptake"/>
</dbReference>
<feature type="region of interest" description="Disordered" evidence="1">
    <location>
        <begin position="226"/>
        <end position="245"/>
    </location>
</feature>
<dbReference type="SUPFAM" id="SSF56281">
    <property type="entry name" value="Metallo-hydrolase/oxidoreductase"/>
    <property type="match status" value="1"/>
</dbReference>
<organism evidence="2 3">
    <name type="scientific">Rhizobium phaseoli</name>
    <dbReference type="NCBI Taxonomy" id="396"/>
    <lineage>
        <taxon>Bacteria</taxon>
        <taxon>Pseudomonadati</taxon>
        <taxon>Pseudomonadota</taxon>
        <taxon>Alphaproteobacteria</taxon>
        <taxon>Hyphomicrobiales</taxon>
        <taxon>Rhizobiaceae</taxon>
        <taxon>Rhizobium/Agrobacterium group</taxon>
        <taxon>Rhizobium</taxon>
    </lineage>
</organism>
<dbReference type="EMBL" id="CP064935">
    <property type="protein sequence ID" value="QPK13245.1"/>
    <property type="molecule type" value="Genomic_DNA"/>
</dbReference>
<sequence>MLNLIPRPTNQAILAYFTRPDRDLNHRLIAQIRDGYLHAAVSAASEAAVQSYMRVSRYQPHLDAAVFVPHPGPSASAKHGTRYLHLDWWPVGQGLFSTGAIVTENGPRFNWIYDCGTTSADRLLTDAIADAHRQRSSLGVSVIDLAVLSHFDKDHISGFSRLVRSSPIRVILLPYLSPLQRLVLALQQGLSADDAEFGFYVDPVGYLQSLDGGDIGEIIFVLPSSPDDGPPPPPIDPQPDPDGPEELRVKYEPAEPPEDAGDELFEAQANARVRYLKRGGTISIPFFWEFLPYNDASMLPKITKTFRSRASRLVQDMLNMPATRGKTLAKLKALYESVIRGSVDRNLISLFVYSGPVDPAATLKWLGSSQPVGLFGGNIRFAQMYTGDGSIGAGKQLLDFESRYRPYSRLDRAGILQVMHHGAEGNWHAGLASLLNPAASIFSSDPNHKSYGHPHAAVLRDFWPFYPVQVDKKAGLHMVGIF</sequence>
<accession>A0A7X6IZE5</accession>
<dbReference type="PANTHER" id="PTHR30619">
    <property type="entry name" value="DNA INTERNALIZATION/COMPETENCE PROTEIN COMEC/REC2"/>
    <property type="match status" value="1"/>
</dbReference>
<dbReference type="PANTHER" id="PTHR30619:SF1">
    <property type="entry name" value="RECOMBINATION PROTEIN 2"/>
    <property type="match status" value="1"/>
</dbReference>
<geneLocation type="plasmid" evidence="2 3">
    <name>pBS3d</name>
</geneLocation>
<name>A0A7X6IZE5_9HYPH</name>
<dbReference type="Proteomes" id="UP000540266">
    <property type="component" value="Plasmid pBS3d"/>
</dbReference>
<protein>
    <submittedName>
        <fullName evidence="2">Uncharacterized protein</fullName>
    </submittedName>
</protein>
<dbReference type="AlphaFoldDB" id="A0A7X6IZE5"/>
<feature type="compositionally biased region" description="Pro residues" evidence="1">
    <location>
        <begin position="228"/>
        <end position="241"/>
    </location>
</feature>
<keyword evidence="2" id="KW-0614">Plasmid</keyword>
<evidence type="ECO:0000313" key="3">
    <source>
        <dbReference type="Proteomes" id="UP000540266"/>
    </source>
</evidence>
<dbReference type="InterPro" id="IPR036866">
    <property type="entry name" value="RibonucZ/Hydroxyglut_hydro"/>
</dbReference>
<reference evidence="2 3" key="1">
    <citation type="submission" date="2020-11" db="EMBL/GenBank/DDBJ databases">
        <title>Indigenous Rhizobia Nodulating Common beans in Western Kenya.</title>
        <authorList>
            <person name="Wekesa C.S."/>
            <person name="Oelmueller R."/>
            <person name="Furch A.C."/>
        </authorList>
    </citation>
    <scope>NUCLEOTIDE SEQUENCE [LARGE SCALE GENOMIC DNA]</scope>
    <source>
        <strain evidence="3">BS3</strain>
        <plasmid evidence="2 3">pBS3d</plasmid>
    </source>
</reference>
<proteinExistence type="predicted"/>